<dbReference type="FunFam" id="3.40.190.290:FF:000001">
    <property type="entry name" value="Transcriptional regulator, LysR family"/>
    <property type="match status" value="1"/>
</dbReference>
<dbReference type="CDD" id="cd08422">
    <property type="entry name" value="PBP2_CrgA_like"/>
    <property type="match status" value="1"/>
</dbReference>
<feature type="domain" description="HTH lysR-type" evidence="5">
    <location>
        <begin position="15"/>
        <end position="72"/>
    </location>
</feature>
<dbReference type="PANTHER" id="PTHR30537:SF5">
    <property type="entry name" value="HTH-TYPE TRANSCRIPTIONAL ACTIVATOR TTDR-RELATED"/>
    <property type="match status" value="1"/>
</dbReference>
<dbReference type="InterPro" id="IPR058163">
    <property type="entry name" value="LysR-type_TF_proteobact-type"/>
</dbReference>
<accession>A0A5C6Q4B4</accession>
<keyword evidence="4" id="KW-0804">Transcription</keyword>
<dbReference type="RefSeq" id="WP_146800749.1">
    <property type="nucleotide sequence ID" value="NZ_VOLP01000031.1"/>
</dbReference>
<evidence type="ECO:0000256" key="1">
    <source>
        <dbReference type="ARBA" id="ARBA00009437"/>
    </source>
</evidence>
<keyword evidence="8" id="KW-1185">Reference proteome</keyword>
<dbReference type="GO" id="GO:0006351">
    <property type="term" value="P:DNA-templated transcription"/>
    <property type="evidence" value="ECO:0007669"/>
    <property type="project" value="TreeGrafter"/>
</dbReference>
<keyword evidence="3" id="KW-0238">DNA-binding</keyword>
<sequence length="310" mass="34915">MKANKLFSSSQSQSNLLDGIAVFVQVVQSKSFVNAAEKMQHSTSYISKEVSKLETRLGVRLLHRTTRTLSLTSEGEVYYQQCQQIIEDALQVENSLCGRQQIPQGRLKLSCPIGIGVSRIRPILAEFMAKYPKIMLDIDLNDHKVDLIADGFDIVIRAAMQLEDSSLISRRFMNSTSLTLASPEYLTQYGLPKHPNELVAHQMISYRNLKTPETWQYTAQNGQVTQTHVTSRVSCNNSEMMISLCLAGQGIIRMPLFNLREEVATGKLVPLFEDFMPINIGVYLVYPSRKNMPAKVKCFIDFIVDKLGDS</sequence>
<dbReference type="SUPFAM" id="SSF53850">
    <property type="entry name" value="Periplasmic binding protein-like II"/>
    <property type="match status" value="1"/>
</dbReference>
<protein>
    <submittedName>
        <fullName evidence="7">LysR family transcriptional regulator</fullName>
    </submittedName>
</protein>
<dbReference type="InterPro" id="IPR000847">
    <property type="entry name" value="LysR_HTH_N"/>
</dbReference>
<dbReference type="GO" id="GO:0043565">
    <property type="term" value="F:sequence-specific DNA binding"/>
    <property type="evidence" value="ECO:0007669"/>
    <property type="project" value="TreeGrafter"/>
</dbReference>
<dbReference type="Gene3D" id="1.10.10.10">
    <property type="entry name" value="Winged helix-like DNA-binding domain superfamily/Winged helix DNA-binding domain"/>
    <property type="match status" value="1"/>
</dbReference>
<dbReference type="Gene3D" id="3.40.190.290">
    <property type="match status" value="1"/>
</dbReference>
<dbReference type="Proteomes" id="UP000321917">
    <property type="component" value="Unassembled WGS sequence"/>
</dbReference>
<dbReference type="EMBL" id="VOLR01000032">
    <property type="protein sequence ID" value="TWX54897.1"/>
    <property type="molecule type" value="Genomic_DNA"/>
</dbReference>
<gene>
    <name evidence="6" type="ORF">ESZ26_17165</name>
    <name evidence="7" type="ORF">ESZ27_15960</name>
</gene>
<dbReference type="Proteomes" id="UP000321525">
    <property type="component" value="Unassembled WGS sequence"/>
</dbReference>
<dbReference type="Pfam" id="PF00126">
    <property type="entry name" value="HTH_1"/>
    <property type="match status" value="1"/>
</dbReference>
<comment type="similarity">
    <text evidence="1">Belongs to the LysR transcriptional regulatory family.</text>
</comment>
<dbReference type="Pfam" id="PF03466">
    <property type="entry name" value="LysR_substrate"/>
    <property type="match status" value="1"/>
</dbReference>
<keyword evidence="2" id="KW-0805">Transcription regulation</keyword>
<evidence type="ECO:0000256" key="3">
    <source>
        <dbReference type="ARBA" id="ARBA00023125"/>
    </source>
</evidence>
<dbReference type="InterPro" id="IPR036388">
    <property type="entry name" value="WH-like_DNA-bd_sf"/>
</dbReference>
<evidence type="ECO:0000313" key="8">
    <source>
        <dbReference type="Proteomes" id="UP000321525"/>
    </source>
</evidence>
<evidence type="ECO:0000256" key="4">
    <source>
        <dbReference type="ARBA" id="ARBA00023163"/>
    </source>
</evidence>
<reference evidence="7 9" key="1">
    <citation type="submission" date="2019-07" db="EMBL/GenBank/DDBJ databases">
        <title>Genomes of sea-ice associated Colwellia species.</title>
        <authorList>
            <person name="Bowman J.P."/>
        </authorList>
    </citation>
    <scope>NUCLEOTIDE SEQUENCE [LARGE SCALE GENOMIC DNA]</scope>
    <source>
        <strain evidence="6 8">ACAM 607</strain>
        <strain evidence="7 9">IC036</strain>
    </source>
</reference>
<evidence type="ECO:0000256" key="2">
    <source>
        <dbReference type="ARBA" id="ARBA00023015"/>
    </source>
</evidence>
<dbReference type="SUPFAM" id="SSF46785">
    <property type="entry name" value="Winged helix' DNA-binding domain"/>
    <property type="match status" value="1"/>
</dbReference>
<evidence type="ECO:0000313" key="7">
    <source>
        <dbReference type="EMBL" id="TWX63755.1"/>
    </source>
</evidence>
<dbReference type="EMBL" id="VOLQ01000039">
    <property type="protein sequence ID" value="TWX63755.1"/>
    <property type="molecule type" value="Genomic_DNA"/>
</dbReference>
<evidence type="ECO:0000259" key="5">
    <source>
        <dbReference type="PROSITE" id="PS50931"/>
    </source>
</evidence>
<comment type="caution">
    <text evidence="7">The sequence shown here is derived from an EMBL/GenBank/DDBJ whole genome shotgun (WGS) entry which is preliminary data.</text>
</comment>
<dbReference type="AlphaFoldDB" id="A0A5C6Q4B4"/>
<evidence type="ECO:0000313" key="9">
    <source>
        <dbReference type="Proteomes" id="UP000321917"/>
    </source>
</evidence>
<proteinExistence type="inferred from homology"/>
<evidence type="ECO:0000313" key="6">
    <source>
        <dbReference type="EMBL" id="TWX54897.1"/>
    </source>
</evidence>
<dbReference type="InterPro" id="IPR005119">
    <property type="entry name" value="LysR_subst-bd"/>
</dbReference>
<organism evidence="7 9">
    <name type="scientific">Colwellia hornerae</name>
    <dbReference type="NCBI Taxonomy" id="89402"/>
    <lineage>
        <taxon>Bacteria</taxon>
        <taxon>Pseudomonadati</taxon>
        <taxon>Pseudomonadota</taxon>
        <taxon>Gammaproteobacteria</taxon>
        <taxon>Alteromonadales</taxon>
        <taxon>Colwelliaceae</taxon>
        <taxon>Colwellia</taxon>
    </lineage>
</organism>
<dbReference type="PANTHER" id="PTHR30537">
    <property type="entry name" value="HTH-TYPE TRANSCRIPTIONAL REGULATOR"/>
    <property type="match status" value="1"/>
</dbReference>
<dbReference type="PROSITE" id="PS50931">
    <property type="entry name" value="HTH_LYSR"/>
    <property type="match status" value="1"/>
</dbReference>
<dbReference type="OrthoDB" id="9786526at2"/>
<name>A0A5C6Q4B4_9GAMM</name>
<dbReference type="FunFam" id="1.10.10.10:FF:000001">
    <property type="entry name" value="LysR family transcriptional regulator"/>
    <property type="match status" value="1"/>
</dbReference>
<dbReference type="InterPro" id="IPR036390">
    <property type="entry name" value="WH_DNA-bd_sf"/>
</dbReference>
<dbReference type="GO" id="GO:0003700">
    <property type="term" value="F:DNA-binding transcription factor activity"/>
    <property type="evidence" value="ECO:0007669"/>
    <property type="project" value="InterPro"/>
</dbReference>